<accession>A0A918XW70</accession>
<evidence type="ECO:0000256" key="2">
    <source>
        <dbReference type="ARBA" id="ARBA00022803"/>
    </source>
</evidence>
<reference evidence="4" key="1">
    <citation type="journal article" date="2014" name="Int. J. Syst. Evol. Microbiol.">
        <title>Complete genome sequence of Corynebacterium casei LMG S-19264T (=DSM 44701T), isolated from a smear-ripened cheese.</title>
        <authorList>
            <consortium name="US DOE Joint Genome Institute (JGI-PGF)"/>
            <person name="Walter F."/>
            <person name="Albersmeier A."/>
            <person name="Kalinowski J."/>
            <person name="Ruckert C."/>
        </authorList>
    </citation>
    <scope>NUCLEOTIDE SEQUENCE</scope>
    <source>
        <strain evidence="4">KCTC 42651</strain>
    </source>
</reference>
<evidence type="ECO:0000313" key="5">
    <source>
        <dbReference type="Proteomes" id="UP000630353"/>
    </source>
</evidence>
<dbReference type="Proteomes" id="UP000630353">
    <property type="component" value="Unassembled WGS sequence"/>
</dbReference>
<feature type="repeat" description="TPR" evidence="3">
    <location>
        <begin position="309"/>
        <end position="342"/>
    </location>
</feature>
<dbReference type="InterPro" id="IPR050498">
    <property type="entry name" value="Ycf3"/>
</dbReference>
<reference evidence="4" key="2">
    <citation type="submission" date="2020-09" db="EMBL/GenBank/DDBJ databases">
        <authorList>
            <person name="Sun Q."/>
            <person name="Kim S."/>
        </authorList>
    </citation>
    <scope>NUCLEOTIDE SEQUENCE</scope>
    <source>
        <strain evidence="4">KCTC 42651</strain>
    </source>
</reference>
<dbReference type="InterPro" id="IPR011990">
    <property type="entry name" value="TPR-like_helical_dom_sf"/>
</dbReference>
<dbReference type="SMART" id="SM00028">
    <property type="entry name" value="TPR"/>
    <property type="match status" value="3"/>
</dbReference>
<organism evidence="4 5">
    <name type="scientific">Thalassobaculum fulvum</name>
    <dbReference type="NCBI Taxonomy" id="1633335"/>
    <lineage>
        <taxon>Bacteria</taxon>
        <taxon>Pseudomonadati</taxon>
        <taxon>Pseudomonadota</taxon>
        <taxon>Alphaproteobacteria</taxon>
        <taxon>Rhodospirillales</taxon>
        <taxon>Thalassobaculaceae</taxon>
        <taxon>Thalassobaculum</taxon>
    </lineage>
</organism>
<protein>
    <recommendedName>
        <fullName evidence="6">Tetratricopeptide repeat protein</fullName>
    </recommendedName>
</protein>
<dbReference type="PANTHER" id="PTHR44858">
    <property type="entry name" value="TETRATRICOPEPTIDE REPEAT PROTEIN 6"/>
    <property type="match status" value="1"/>
</dbReference>
<dbReference type="PANTHER" id="PTHR44858:SF1">
    <property type="entry name" value="UDP-N-ACETYLGLUCOSAMINE--PEPTIDE N-ACETYLGLUCOSAMINYLTRANSFERASE SPINDLY-RELATED"/>
    <property type="match status" value="1"/>
</dbReference>
<dbReference type="AlphaFoldDB" id="A0A918XW70"/>
<sequence>MDPATLAALYTAFYTALGTLGLVAADTYINANTMYLETTVSEGVKEEGYEPEVVDGIFVAEAKKITSTPSLVAAPKIQSSKTVPVSAALAKAAGLESALVALQGLMGFIPPKMVASIIAEDQKQRVQVVQSSNGGVSEHVVGEEADLKLVLTGYDPQTGYFYVTVEGRTADEDVDELIKDAAFEAVLKLEPYLALLYRVNERAEAGEDLAPARKLIDEAIAAQPGAIVHKHRALLENLRGIVALLEQNQILARQDFSRAIASDPNQPVGFLNLAFLEVHEDHYQEAIRLAEKVIHPKMWPVTTDPVLRASGYTIKGVAETEMGDYRAAGESFRNAVALNPKSSEVYVYWARMLRKAGRPAEAAEKFDMARQNSIHFENFPEMALLYFWLTEKGQVPLERRLGMVEEL</sequence>
<dbReference type="RefSeq" id="WP_189993988.1">
    <property type="nucleotide sequence ID" value="NZ_BMZS01000011.1"/>
</dbReference>
<evidence type="ECO:0008006" key="6">
    <source>
        <dbReference type="Google" id="ProtNLM"/>
    </source>
</evidence>
<gene>
    <name evidence="4" type="ORF">GCM10017083_45590</name>
</gene>
<evidence type="ECO:0000313" key="4">
    <source>
        <dbReference type="EMBL" id="GHD60031.1"/>
    </source>
</evidence>
<dbReference type="InterPro" id="IPR019734">
    <property type="entry name" value="TPR_rpt"/>
</dbReference>
<proteinExistence type="predicted"/>
<dbReference type="EMBL" id="BMZS01000011">
    <property type="protein sequence ID" value="GHD60031.1"/>
    <property type="molecule type" value="Genomic_DNA"/>
</dbReference>
<name>A0A918XW70_9PROT</name>
<dbReference type="Gene3D" id="1.25.40.10">
    <property type="entry name" value="Tetratricopeptide repeat domain"/>
    <property type="match status" value="1"/>
</dbReference>
<evidence type="ECO:0000256" key="1">
    <source>
        <dbReference type="ARBA" id="ARBA00022737"/>
    </source>
</evidence>
<keyword evidence="5" id="KW-1185">Reference proteome</keyword>
<dbReference type="PROSITE" id="PS50005">
    <property type="entry name" value="TPR"/>
    <property type="match status" value="1"/>
</dbReference>
<comment type="caution">
    <text evidence="4">The sequence shown here is derived from an EMBL/GenBank/DDBJ whole genome shotgun (WGS) entry which is preliminary data.</text>
</comment>
<keyword evidence="1" id="KW-0677">Repeat</keyword>
<evidence type="ECO:0000256" key="3">
    <source>
        <dbReference type="PROSITE-ProRule" id="PRU00339"/>
    </source>
</evidence>
<keyword evidence="2 3" id="KW-0802">TPR repeat</keyword>
<dbReference type="SUPFAM" id="SSF48452">
    <property type="entry name" value="TPR-like"/>
    <property type="match status" value="1"/>
</dbReference>